<feature type="compositionally biased region" description="Basic and acidic residues" evidence="8">
    <location>
        <begin position="181"/>
        <end position="199"/>
    </location>
</feature>
<evidence type="ECO:0000259" key="10">
    <source>
        <dbReference type="PROSITE" id="PS51456"/>
    </source>
</evidence>
<dbReference type="Proteomes" id="UP001159428">
    <property type="component" value="Unassembled WGS sequence"/>
</dbReference>
<reference evidence="11 12" key="1">
    <citation type="submission" date="2022-05" db="EMBL/GenBank/DDBJ databases">
        <authorList>
            <consortium name="Genoscope - CEA"/>
            <person name="William W."/>
        </authorList>
    </citation>
    <scope>NUCLEOTIDE SEQUENCE [LARGE SCALE GENOMIC DNA]</scope>
</reference>
<feature type="compositionally biased region" description="Basic and acidic residues" evidence="8">
    <location>
        <begin position="2101"/>
        <end position="2111"/>
    </location>
</feature>
<keyword evidence="3 7" id="KW-0175">Coiled coil</keyword>
<dbReference type="SUPFAM" id="SSF50156">
    <property type="entry name" value="PDZ domain-like"/>
    <property type="match status" value="1"/>
</dbReference>
<feature type="compositionally biased region" description="Polar residues" evidence="8">
    <location>
        <begin position="856"/>
        <end position="869"/>
    </location>
</feature>
<dbReference type="PRINTS" id="PR00193">
    <property type="entry name" value="MYOSINHEAVY"/>
</dbReference>
<feature type="coiled-coil region" evidence="7">
    <location>
        <begin position="1347"/>
        <end position="1451"/>
    </location>
</feature>
<dbReference type="InterPro" id="IPR002928">
    <property type="entry name" value="Myosin_tail"/>
</dbReference>
<dbReference type="PANTHER" id="PTHR45615">
    <property type="entry name" value="MYOSIN HEAVY CHAIN, NON-MUSCLE"/>
    <property type="match status" value="1"/>
</dbReference>
<dbReference type="GO" id="GO:0005524">
    <property type="term" value="F:ATP binding"/>
    <property type="evidence" value="ECO:0007669"/>
    <property type="project" value="UniProtKB-UniRule"/>
</dbReference>
<dbReference type="InterPro" id="IPR027417">
    <property type="entry name" value="P-loop_NTPase"/>
</dbReference>
<feature type="binding site" evidence="6">
    <location>
        <begin position="625"/>
        <end position="632"/>
    </location>
    <ligand>
        <name>ATP</name>
        <dbReference type="ChEBI" id="CHEBI:30616"/>
    </ligand>
</feature>
<feature type="coiled-coil region" evidence="7">
    <location>
        <begin position="1481"/>
        <end position="1910"/>
    </location>
</feature>
<feature type="region of interest" description="Disordered" evidence="8">
    <location>
        <begin position="2043"/>
        <end position="2208"/>
    </location>
</feature>
<dbReference type="SUPFAM" id="SSF52540">
    <property type="entry name" value="P-loop containing nucleoside triphosphate hydrolases"/>
    <property type="match status" value="1"/>
</dbReference>
<dbReference type="Gene3D" id="3.30.70.1590">
    <property type="match status" value="1"/>
</dbReference>
<dbReference type="Gene3D" id="4.10.270.10">
    <property type="entry name" value="Myosin, subunit A"/>
    <property type="match status" value="1"/>
</dbReference>
<gene>
    <name evidence="11" type="ORF">PMEA_00004197</name>
</gene>
<keyword evidence="5 6" id="KW-0505">Motor protein</keyword>
<dbReference type="SUPFAM" id="SSF90257">
    <property type="entry name" value="Myosin rod fragments"/>
    <property type="match status" value="1"/>
</dbReference>
<dbReference type="Gene3D" id="1.20.120.720">
    <property type="entry name" value="Myosin VI head, motor domain, U50 subdomain"/>
    <property type="match status" value="1"/>
</dbReference>
<dbReference type="InterPro" id="IPR036961">
    <property type="entry name" value="Kinesin_motor_dom_sf"/>
</dbReference>
<dbReference type="GO" id="GO:0051015">
    <property type="term" value="F:actin filament binding"/>
    <property type="evidence" value="ECO:0007669"/>
    <property type="project" value="TreeGrafter"/>
</dbReference>
<feature type="compositionally biased region" description="Basic and acidic residues" evidence="8">
    <location>
        <begin position="1"/>
        <end position="41"/>
    </location>
</feature>
<feature type="compositionally biased region" description="Low complexity" evidence="8">
    <location>
        <begin position="95"/>
        <end position="108"/>
    </location>
</feature>
<dbReference type="Gene3D" id="1.10.10.820">
    <property type="match status" value="1"/>
</dbReference>
<dbReference type="Pfam" id="PF00612">
    <property type="entry name" value="IQ"/>
    <property type="match status" value="1"/>
</dbReference>
<dbReference type="SMART" id="SM00228">
    <property type="entry name" value="PDZ"/>
    <property type="match status" value="1"/>
</dbReference>
<sequence length="2208" mass="252441">MFSFKKKDKDREKVIETKEERKERRKKEKDNKNKTDRKAHGELGNIVAGSEEERRGRFSFRKQDKRRYDVEHDYDQRNPSPGTEHLDLYGRKGRSSSTDTTGSTTSGSAIPSPYLYGSSTNVSSNAVFSEAVPQANRRHVDDEKQEVSEVGKPVPKPRVKRKKSSSIEIKLQSPNRQSYESQDREKTTNEEEGRNHRAEVNGNSSINAKSSDEGISASSMNDKHVLTDSAPPKPPRILADRAGVVEFEVKLINVGSENDRNKANSQRSMEVDRPITATSSVQSFAGPPSDPKIVLPPRDLNISSPSILSPTDKTLEEMGVDLQLPEVKPAISGIARVIKLKRRSSGDFGFALRRANAPGSGKTVHFVEPVGPNSTPGLLPGDRLVEVNGINVENEPREKIIEMIVMSGEEVVIKVIPVPELSELSVRSGLDGSTVQLDESNLKAGTLARSGSKRIKKKPKSEEEVNSQKAWLDAEKVWVVHKAGFSGGRVQKIKEQRQEDETPMCKVKLDHGGEIISIEEDSVEKANPPQYDRAEDLASLRYLNESSCLHTLRQRFGSNLIHTYAGPNLIVVNPQQELAIYTDKVIQMFRGCKQEDMPPHIFAAAQSAYRNMLATRMDQSIVLMGHSGSGKTVNARHIMHYLAAAASSPHSALTDQKLEAIYALLEAFGNVTTPLNHNASRFTLLFNMDFDTAGLLTSASVQAFLLEKSKVVRQSEEESTFKIFHYLVSGCDPKLRKELQLEAKMSETNEFMQTFDPKSSDDQMLSDKWTEIEFALQMLGISEEEAKGIWAILAAICHLGCAGVAVGADNKPHFANPAAVQRAASVLGTTKEDITEIIFAPPIVNQFTVRMRRQSQSRNDLSPSSSADNTPERQARSTAVQYIEALEGFAMGLYQEAFAALIRFINRSLQCNVRTVTSMHVLDPPGFQNPASVGKTDGALFDDLCHNYEYERLQKFFHDTVFSTQMERYSQENIDCSYESVASSPDPVVSVFDRAAQGVTRGSTLDLKSEQKGLLWILDEESIFPGANDSSFLARLYVHHCNDKDTWVKQGSLKDTFYINHCQGNLPVLYNAQGWLKVAREHAAVKQAHPILAESSKTYLNEMFSRHRSAAEGVTRSRSLKKTLNTPTAIKKNSHCLQLIYQVDTILDAIRKTKVNFVRCILPVEIAVQTDSVDGEAVSNSAKEVSSLHVPLVRNQLRSAEMLDAVRIHRQGFPEHMPFGEFRRRFDILAASQHRNTGPVLDEKKAVETLLDHLELDKRSYRLGLSQIFFRAGTLAQLEDARDEKTTDTIVELQAFCRGFLARKNYSKLQVQCTAIRCIQKNIRLFLAVNNWPWWRLYTKVLPLLNVHRTEEELKSKSGEVDILKSRLAKLEREKKELEEANEKLQQKVTELSASLSEERETASHASEMLEGETMERMRLERQMQELQESLEDVKKRKDKLEVELLEARALSVTATRNVERLERYEGEGASEDEEEESFYRERYIQASKEHEQLRKKLQSQAEQEIEQLTNQKRLLERKLTEEKAENEEIQRQSLNLRKKTSRVQSEMEDLKLLLEEEQTRNAELEKKQRRFDTDSQRFKEELNHERTLKEKISREKDKAVTEKFQLEHELSETREELEKAKKELTQIEGDMDDITKQKGGDAVALKKNIRELEEKVQDQEEELDDQAGKIQMLEQAKLRLEMAAEHDKHMVHKDLEAKDEEMEQLRFNMQKKVKQLEDQLEDEYQEKTAAVKAKREADRRLEELRDRYEQGNAETERKLRRELKKTKALLRDAQQVIDSQSQKLPKERNQMKALKNQLEDAEFTAQSAQKSKKKLEEDVADLQNQLELLSKSKKELETKYMTTLKENTELQSRVEEDEDDIDSLTEKNRQIGKQLAEAQQMLREREATIQDITTQKENLESKVDHMANRLSYLEECTVEKHQFDQMESKRRELATQLDLEGSFKKRQEVQVSRLKEQVQKLNDEKEDLQLRENKLIQENSRLDRQMRELKEEMTSLSRQEEDHKKRKLDAEREVENLEGVVAGLKQELGMAKKRVSELQHALEDDMHYDSEGMSNDDDYGDDDDDLDMSDESDEFKDTGSRRSEPRSYRSFDELDDEYDITDRLKRKLDDLSDDVPSSPRGSRPVNDSVDSNVFESSRKFDNVSDTRKSNRKESGDDRHHRRSRSGTDEHDTSVDKKRRKSDDKRRKSLEKKKSFERKSNSTDNSIH</sequence>
<feature type="region of interest" description="Disordered" evidence="8">
    <location>
        <begin position="1"/>
        <end position="218"/>
    </location>
</feature>
<evidence type="ECO:0000256" key="2">
    <source>
        <dbReference type="ARBA" id="ARBA00022840"/>
    </source>
</evidence>
<dbReference type="Gene3D" id="1.20.5.340">
    <property type="match status" value="2"/>
</dbReference>
<dbReference type="Gene3D" id="2.30.42.10">
    <property type="match status" value="1"/>
</dbReference>
<feature type="compositionally biased region" description="Basic and acidic residues" evidence="8">
    <location>
        <begin position="2137"/>
        <end position="2159"/>
    </location>
</feature>
<dbReference type="InterPro" id="IPR036034">
    <property type="entry name" value="PDZ_sf"/>
</dbReference>
<feature type="compositionally biased region" description="Acidic residues" evidence="8">
    <location>
        <begin position="2055"/>
        <end position="2075"/>
    </location>
</feature>
<organism evidence="11 12">
    <name type="scientific">Pocillopora meandrina</name>
    <dbReference type="NCBI Taxonomy" id="46732"/>
    <lineage>
        <taxon>Eukaryota</taxon>
        <taxon>Metazoa</taxon>
        <taxon>Cnidaria</taxon>
        <taxon>Anthozoa</taxon>
        <taxon>Hexacorallia</taxon>
        <taxon>Scleractinia</taxon>
        <taxon>Astrocoeniina</taxon>
        <taxon>Pocilloporidae</taxon>
        <taxon>Pocillopora</taxon>
    </lineage>
</organism>
<feature type="region of interest" description="Disordered" evidence="8">
    <location>
        <begin position="1991"/>
        <end position="2013"/>
    </location>
</feature>
<keyword evidence="4 6" id="KW-0518">Myosin</keyword>
<evidence type="ECO:0000256" key="6">
    <source>
        <dbReference type="PROSITE-ProRule" id="PRU00782"/>
    </source>
</evidence>
<evidence type="ECO:0000256" key="3">
    <source>
        <dbReference type="ARBA" id="ARBA00023054"/>
    </source>
</evidence>
<protein>
    <recommendedName>
        <fullName evidence="13">Unconventional myosin-XVIIIa</fullName>
    </recommendedName>
</protein>
<dbReference type="Gene3D" id="1.20.58.530">
    <property type="match status" value="1"/>
</dbReference>
<evidence type="ECO:0000256" key="4">
    <source>
        <dbReference type="ARBA" id="ARBA00023123"/>
    </source>
</evidence>
<evidence type="ECO:0000313" key="11">
    <source>
        <dbReference type="EMBL" id="CAH3110103.1"/>
    </source>
</evidence>
<feature type="region of interest" description="Disordered" evidence="8">
    <location>
        <begin position="854"/>
        <end position="875"/>
    </location>
</feature>
<dbReference type="GO" id="GO:0032982">
    <property type="term" value="C:myosin filament"/>
    <property type="evidence" value="ECO:0007669"/>
    <property type="project" value="TreeGrafter"/>
</dbReference>
<comment type="caution">
    <text evidence="6">Lacks conserved residue(s) required for the propagation of feature annotation.</text>
</comment>
<dbReference type="InterPro" id="IPR000048">
    <property type="entry name" value="IQ_motif_EF-hand-BS"/>
</dbReference>
<dbReference type="GO" id="GO:0031032">
    <property type="term" value="P:actomyosin structure organization"/>
    <property type="evidence" value="ECO:0007669"/>
    <property type="project" value="TreeGrafter"/>
</dbReference>
<dbReference type="InterPro" id="IPR001609">
    <property type="entry name" value="Myosin_head_motor_dom-like"/>
</dbReference>
<proteinExistence type="inferred from homology"/>
<comment type="caution">
    <text evidence="11">The sequence shown here is derived from an EMBL/GenBank/DDBJ whole genome shotgun (WGS) entry which is preliminary data.</text>
</comment>
<feature type="compositionally biased region" description="Polar residues" evidence="8">
    <location>
        <begin position="117"/>
        <end position="127"/>
    </location>
</feature>
<dbReference type="InterPro" id="IPR036064">
    <property type="entry name" value="MYSc_Myo18"/>
</dbReference>
<keyword evidence="6" id="KW-0009">Actin-binding</keyword>
<feature type="compositionally biased region" description="Basic and acidic residues" evidence="8">
    <location>
        <begin position="2076"/>
        <end position="2093"/>
    </location>
</feature>
<keyword evidence="1 6" id="KW-0547">Nucleotide-binding</keyword>
<dbReference type="Pfam" id="PF01576">
    <property type="entry name" value="Myosin_tail_1"/>
    <property type="match status" value="1"/>
</dbReference>
<dbReference type="SMART" id="SM00242">
    <property type="entry name" value="MYSc"/>
    <property type="match status" value="1"/>
</dbReference>
<feature type="compositionally biased region" description="Basic and acidic residues" evidence="8">
    <location>
        <begin position="2166"/>
        <end position="2208"/>
    </location>
</feature>
<dbReference type="GO" id="GO:0005737">
    <property type="term" value="C:cytoplasm"/>
    <property type="evidence" value="ECO:0007669"/>
    <property type="project" value="TreeGrafter"/>
</dbReference>
<dbReference type="GO" id="GO:0003774">
    <property type="term" value="F:cytoskeletal motor activity"/>
    <property type="evidence" value="ECO:0007669"/>
    <property type="project" value="UniProtKB-UniRule"/>
</dbReference>
<dbReference type="InterPro" id="IPR001478">
    <property type="entry name" value="PDZ"/>
</dbReference>
<evidence type="ECO:0008006" key="13">
    <source>
        <dbReference type="Google" id="ProtNLM"/>
    </source>
</evidence>
<dbReference type="EMBL" id="CALNXJ010000012">
    <property type="protein sequence ID" value="CAH3110103.1"/>
    <property type="molecule type" value="Genomic_DNA"/>
</dbReference>
<feature type="compositionally biased region" description="Basic and acidic residues" evidence="8">
    <location>
        <begin position="66"/>
        <end position="76"/>
    </location>
</feature>
<accession>A0AAU9WAA8</accession>
<dbReference type="Pfam" id="PF00595">
    <property type="entry name" value="PDZ"/>
    <property type="match status" value="1"/>
</dbReference>
<evidence type="ECO:0000256" key="1">
    <source>
        <dbReference type="ARBA" id="ARBA00022741"/>
    </source>
</evidence>
<evidence type="ECO:0000256" key="7">
    <source>
        <dbReference type="SAM" id="Coils"/>
    </source>
</evidence>
<dbReference type="PANTHER" id="PTHR45615:SF36">
    <property type="entry name" value="MYOSIN HEAVY CHAIN-LIKE, ISOFORM B-RELATED"/>
    <property type="match status" value="1"/>
</dbReference>
<dbReference type="PROSITE" id="PS51456">
    <property type="entry name" value="MYOSIN_MOTOR"/>
    <property type="match status" value="1"/>
</dbReference>
<dbReference type="PROSITE" id="PS50096">
    <property type="entry name" value="IQ"/>
    <property type="match status" value="1"/>
</dbReference>
<dbReference type="Gene3D" id="3.40.850.10">
    <property type="entry name" value="Kinesin motor domain"/>
    <property type="match status" value="1"/>
</dbReference>
<name>A0AAU9WAA8_9CNID</name>
<dbReference type="GO" id="GO:0016460">
    <property type="term" value="C:myosin II complex"/>
    <property type="evidence" value="ECO:0007669"/>
    <property type="project" value="TreeGrafter"/>
</dbReference>
<evidence type="ECO:0000259" key="9">
    <source>
        <dbReference type="PROSITE" id="PS50106"/>
    </source>
</evidence>
<keyword evidence="12" id="KW-1185">Reference proteome</keyword>
<dbReference type="CDD" id="cd01386">
    <property type="entry name" value="MYSc_Myo18"/>
    <property type="match status" value="1"/>
</dbReference>
<dbReference type="PROSITE" id="PS50106">
    <property type="entry name" value="PDZ"/>
    <property type="match status" value="1"/>
</dbReference>
<feature type="compositionally biased region" description="Basic and acidic residues" evidence="8">
    <location>
        <begin position="138"/>
        <end position="149"/>
    </location>
</feature>
<evidence type="ECO:0000313" key="12">
    <source>
        <dbReference type="Proteomes" id="UP001159428"/>
    </source>
</evidence>
<feature type="domain" description="PDZ" evidence="9">
    <location>
        <begin position="337"/>
        <end position="419"/>
    </location>
</feature>
<evidence type="ECO:0000256" key="8">
    <source>
        <dbReference type="SAM" id="MobiDB-lite"/>
    </source>
</evidence>
<dbReference type="Pfam" id="PF00063">
    <property type="entry name" value="Myosin_head"/>
    <property type="match status" value="1"/>
</dbReference>
<feature type="domain" description="Myosin motor" evidence="10">
    <location>
        <begin position="532"/>
        <end position="1283"/>
    </location>
</feature>
<comment type="similarity">
    <text evidence="6">Belongs to the TRAFAC class myosin-kinesin ATPase superfamily. Myosin family.</text>
</comment>
<keyword evidence="2 6" id="KW-0067">ATP-binding</keyword>
<evidence type="ECO:0000256" key="5">
    <source>
        <dbReference type="ARBA" id="ARBA00023175"/>
    </source>
</evidence>
<feature type="compositionally biased region" description="Basic residues" evidence="8">
    <location>
        <begin position="155"/>
        <end position="164"/>
    </location>
</feature>